<dbReference type="CDD" id="cd11072">
    <property type="entry name" value="CYP71-like"/>
    <property type="match status" value="1"/>
</dbReference>
<evidence type="ECO:0000256" key="13">
    <source>
        <dbReference type="RuleBase" id="RU000461"/>
    </source>
</evidence>
<dbReference type="GO" id="GO:0004497">
    <property type="term" value="F:monooxygenase activity"/>
    <property type="evidence" value="ECO:0007669"/>
    <property type="project" value="UniProtKB-KW"/>
</dbReference>
<protein>
    <recommendedName>
        <fullName evidence="16">Cytochrome P450</fullName>
    </recommendedName>
</protein>
<gene>
    <name evidence="14" type="ORF">DCAR_0831632</name>
</gene>
<dbReference type="PRINTS" id="PR00385">
    <property type="entry name" value="P450"/>
</dbReference>
<evidence type="ECO:0000256" key="11">
    <source>
        <dbReference type="ARBA" id="ARBA00023136"/>
    </source>
</evidence>
<dbReference type="GO" id="GO:0020037">
    <property type="term" value="F:heme binding"/>
    <property type="evidence" value="ECO:0007669"/>
    <property type="project" value="InterPro"/>
</dbReference>
<dbReference type="PANTHER" id="PTHR47943">
    <property type="entry name" value="CYTOCHROME P450 93A3-LIKE"/>
    <property type="match status" value="1"/>
</dbReference>
<dbReference type="PANTHER" id="PTHR47943:SF9">
    <property type="entry name" value="CYTOCHROME P450"/>
    <property type="match status" value="1"/>
</dbReference>
<dbReference type="InterPro" id="IPR002401">
    <property type="entry name" value="Cyt_P450_E_grp-I"/>
</dbReference>
<comment type="subcellular location">
    <subcellularLocation>
        <location evidence="2">Microsome membrane</location>
        <topology evidence="2">Single-pass membrane protein</topology>
    </subcellularLocation>
</comment>
<organism evidence="14 15">
    <name type="scientific">Daucus carota subsp. sativus</name>
    <name type="common">Carrot</name>
    <dbReference type="NCBI Taxonomy" id="79200"/>
    <lineage>
        <taxon>Eukaryota</taxon>
        <taxon>Viridiplantae</taxon>
        <taxon>Streptophyta</taxon>
        <taxon>Embryophyta</taxon>
        <taxon>Tracheophyta</taxon>
        <taxon>Spermatophyta</taxon>
        <taxon>Magnoliopsida</taxon>
        <taxon>eudicotyledons</taxon>
        <taxon>Gunneridae</taxon>
        <taxon>Pentapetalae</taxon>
        <taxon>asterids</taxon>
        <taxon>campanulids</taxon>
        <taxon>Apiales</taxon>
        <taxon>Apiaceae</taxon>
        <taxon>Apioideae</taxon>
        <taxon>Scandiceae</taxon>
        <taxon>Daucinae</taxon>
        <taxon>Daucus</taxon>
        <taxon>Daucus sect. Daucus</taxon>
    </lineage>
</organism>
<evidence type="ECO:0000256" key="7">
    <source>
        <dbReference type="ARBA" id="ARBA00022848"/>
    </source>
</evidence>
<dbReference type="AlphaFoldDB" id="A0AAF0XQ83"/>
<dbReference type="Proteomes" id="UP000077755">
    <property type="component" value="Chromosome 8"/>
</dbReference>
<dbReference type="InterPro" id="IPR036396">
    <property type="entry name" value="Cyt_P450_sf"/>
</dbReference>
<evidence type="ECO:0000256" key="4">
    <source>
        <dbReference type="ARBA" id="ARBA00022617"/>
    </source>
</evidence>
<evidence type="ECO:0000256" key="9">
    <source>
        <dbReference type="ARBA" id="ARBA00023004"/>
    </source>
</evidence>
<dbReference type="PRINTS" id="PR00463">
    <property type="entry name" value="EP450I"/>
</dbReference>
<dbReference type="FunFam" id="1.10.630.10:FF:000011">
    <property type="entry name" value="Cytochrome P450 83B1"/>
    <property type="match status" value="1"/>
</dbReference>
<keyword evidence="4 12" id="KW-0349">Heme</keyword>
<keyword evidence="11" id="KW-0472">Membrane</keyword>
<name>A0AAF0XQ83_DAUCS</name>
<dbReference type="InterPro" id="IPR001128">
    <property type="entry name" value="Cyt_P450"/>
</dbReference>
<keyword evidence="9 12" id="KW-0408">Iron</keyword>
<evidence type="ECO:0000256" key="3">
    <source>
        <dbReference type="ARBA" id="ARBA00010617"/>
    </source>
</evidence>
<evidence type="ECO:0000256" key="10">
    <source>
        <dbReference type="ARBA" id="ARBA00023033"/>
    </source>
</evidence>
<feature type="binding site" description="axial binding residue" evidence="12">
    <location>
        <position position="442"/>
    </location>
    <ligand>
        <name>heme</name>
        <dbReference type="ChEBI" id="CHEBI:30413"/>
    </ligand>
    <ligandPart>
        <name>Fe</name>
        <dbReference type="ChEBI" id="CHEBI:18248"/>
    </ligandPart>
</feature>
<proteinExistence type="inferred from homology"/>
<keyword evidence="15" id="KW-1185">Reference proteome</keyword>
<sequence>MWPTFLALLVVIVGALWWFIYQCLRHVGPRTPPGPRGLPVIGHLHMLGKLPHRSLHKLSEKYGPIMSIRLGLVPTIVVSSPAAAEVFLKTHDTVFASRPDSQAAEYLSYGTKGMAFTEYGAYWRSVRKFCTMELLSVTKIDSMSTLRREELGLLVDYLKNAARTGETVDVSDKVAHLIEDMTRRMLFGKSKDDRFDLNEIVHELTELVGAFNIADYIPLLGAFDLQGYTRRLRVASKAIDKILETIIHDHEQYAKNDSTKLSRDFVDIILALKNNPTSVHGQLANTIDKSNIKAILLDMIFGSIDTSQTAIQWIMSELLRHQRVMKLLQQEIRNVVLDCELVEESQLSKLPYLDLVVKESMRLHPVAPLLVPRQSMEDIVIDGYDIKKNSRIIINNWSIGKDPKIWSENVEEFIPERFLGSNIDFQGNSFKLISFGSGRRGCPGMHLGLLNIKLVVAQLVHSFDWELPLGASSDELDMDETFGLSLSRANHILAIPKFRKN</sequence>
<evidence type="ECO:0000256" key="12">
    <source>
        <dbReference type="PIRSR" id="PIRSR602401-1"/>
    </source>
</evidence>
<dbReference type="EMBL" id="CP093350">
    <property type="protein sequence ID" value="WOH12133.1"/>
    <property type="molecule type" value="Genomic_DNA"/>
</dbReference>
<keyword evidence="10 13" id="KW-0503">Monooxygenase</keyword>
<keyword evidence="7" id="KW-0492">Microsome</keyword>
<evidence type="ECO:0000256" key="5">
    <source>
        <dbReference type="ARBA" id="ARBA00022723"/>
    </source>
</evidence>
<dbReference type="GO" id="GO:0016705">
    <property type="term" value="F:oxidoreductase activity, acting on paired donors, with incorporation or reduction of molecular oxygen"/>
    <property type="evidence" value="ECO:0007669"/>
    <property type="project" value="InterPro"/>
</dbReference>
<dbReference type="InterPro" id="IPR017972">
    <property type="entry name" value="Cyt_P450_CS"/>
</dbReference>
<dbReference type="SUPFAM" id="SSF48264">
    <property type="entry name" value="Cytochrome P450"/>
    <property type="match status" value="1"/>
</dbReference>
<evidence type="ECO:0000256" key="8">
    <source>
        <dbReference type="ARBA" id="ARBA00023002"/>
    </source>
</evidence>
<dbReference type="GO" id="GO:0005506">
    <property type="term" value="F:iron ion binding"/>
    <property type="evidence" value="ECO:0007669"/>
    <property type="project" value="InterPro"/>
</dbReference>
<evidence type="ECO:0000313" key="14">
    <source>
        <dbReference type="EMBL" id="WOH12133.1"/>
    </source>
</evidence>
<evidence type="ECO:0000256" key="2">
    <source>
        <dbReference type="ARBA" id="ARBA00004111"/>
    </source>
</evidence>
<comment type="similarity">
    <text evidence="3 13">Belongs to the cytochrome P450 family.</text>
</comment>
<evidence type="ECO:0000256" key="1">
    <source>
        <dbReference type="ARBA" id="ARBA00001971"/>
    </source>
</evidence>
<evidence type="ECO:0000256" key="6">
    <source>
        <dbReference type="ARBA" id="ARBA00022824"/>
    </source>
</evidence>
<dbReference type="Gene3D" id="1.10.630.10">
    <property type="entry name" value="Cytochrome P450"/>
    <property type="match status" value="1"/>
</dbReference>
<evidence type="ECO:0008006" key="16">
    <source>
        <dbReference type="Google" id="ProtNLM"/>
    </source>
</evidence>
<evidence type="ECO:0000313" key="15">
    <source>
        <dbReference type="Proteomes" id="UP000077755"/>
    </source>
</evidence>
<reference evidence="14" key="2">
    <citation type="submission" date="2022-03" db="EMBL/GenBank/DDBJ databases">
        <title>Draft title - Genomic analysis of global carrot germplasm unveils the trajectory of domestication and the origin of high carotenoid orange carrot.</title>
        <authorList>
            <person name="Iorizzo M."/>
            <person name="Ellison S."/>
            <person name="Senalik D."/>
            <person name="Macko-Podgorni A."/>
            <person name="Grzebelus D."/>
            <person name="Bostan H."/>
            <person name="Rolling W."/>
            <person name="Curaba J."/>
            <person name="Simon P."/>
        </authorList>
    </citation>
    <scope>NUCLEOTIDE SEQUENCE</scope>
    <source>
        <tissue evidence="14">Leaf</tissue>
    </source>
</reference>
<keyword evidence="8 13" id="KW-0560">Oxidoreductase</keyword>
<dbReference type="Pfam" id="PF00067">
    <property type="entry name" value="p450"/>
    <property type="match status" value="1"/>
</dbReference>
<keyword evidence="6" id="KW-0256">Endoplasmic reticulum</keyword>
<accession>A0AAF0XQ83</accession>
<dbReference type="PROSITE" id="PS00086">
    <property type="entry name" value="CYTOCHROME_P450"/>
    <property type="match status" value="1"/>
</dbReference>
<keyword evidence="5 12" id="KW-0479">Metal-binding</keyword>
<comment type="cofactor">
    <cofactor evidence="1 12">
        <name>heme</name>
        <dbReference type="ChEBI" id="CHEBI:30413"/>
    </cofactor>
</comment>
<reference evidence="14" key="1">
    <citation type="journal article" date="2016" name="Nat. Genet.">
        <title>A high-quality carrot genome assembly provides new insights into carotenoid accumulation and asterid genome evolution.</title>
        <authorList>
            <person name="Iorizzo M."/>
            <person name="Ellison S."/>
            <person name="Senalik D."/>
            <person name="Zeng P."/>
            <person name="Satapoomin P."/>
            <person name="Huang J."/>
            <person name="Bowman M."/>
            <person name="Iovene M."/>
            <person name="Sanseverino W."/>
            <person name="Cavagnaro P."/>
            <person name="Yildiz M."/>
            <person name="Macko-Podgorni A."/>
            <person name="Moranska E."/>
            <person name="Grzebelus E."/>
            <person name="Grzebelus D."/>
            <person name="Ashrafi H."/>
            <person name="Zheng Z."/>
            <person name="Cheng S."/>
            <person name="Spooner D."/>
            <person name="Van Deynze A."/>
            <person name="Simon P."/>
        </authorList>
    </citation>
    <scope>NUCLEOTIDE SEQUENCE</scope>
    <source>
        <tissue evidence="14">Leaf</tissue>
    </source>
</reference>